<dbReference type="PANTHER" id="PTHR14222">
    <property type="entry name" value="CONDENSIN"/>
    <property type="match status" value="1"/>
</dbReference>
<evidence type="ECO:0000256" key="1">
    <source>
        <dbReference type="ARBA" id="ARBA00004123"/>
    </source>
</evidence>
<feature type="compositionally biased region" description="Basic and acidic residues" evidence="11">
    <location>
        <begin position="863"/>
        <end position="891"/>
    </location>
</feature>
<keyword evidence="5 10" id="KW-0132">Cell division</keyword>
<evidence type="ECO:0000256" key="4">
    <source>
        <dbReference type="ARBA" id="ARBA00022454"/>
    </source>
</evidence>
<evidence type="ECO:0000256" key="6">
    <source>
        <dbReference type="ARBA" id="ARBA00022776"/>
    </source>
</evidence>
<feature type="compositionally biased region" description="Acidic residues" evidence="11">
    <location>
        <begin position="1395"/>
        <end position="1408"/>
    </location>
</feature>
<dbReference type="GO" id="GO:0007076">
    <property type="term" value="P:mitotic chromosome condensation"/>
    <property type="evidence" value="ECO:0000318"/>
    <property type="project" value="GO_Central"/>
</dbReference>
<evidence type="ECO:0000259" key="12">
    <source>
        <dbReference type="Pfam" id="PF12717"/>
    </source>
</evidence>
<feature type="compositionally biased region" description="Acidic residues" evidence="11">
    <location>
        <begin position="489"/>
        <end position="507"/>
    </location>
</feature>
<evidence type="ECO:0000256" key="11">
    <source>
        <dbReference type="SAM" id="MobiDB-lite"/>
    </source>
</evidence>
<feature type="compositionally biased region" description="Basic residues" evidence="11">
    <location>
        <begin position="1372"/>
        <end position="1391"/>
    </location>
</feature>
<dbReference type="GeneID" id="3254443"/>
<dbReference type="InterPro" id="IPR011989">
    <property type="entry name" value="ARM-like"/>
</dbReference>
<comment type="similarity">
    <text evidence="3 10">Belongs to the CND1 (condensin subunit 1) family.</text>
</comment>
<evidence type="ECO:0000256" key="9">
    <source>
        <dbReference type="ARBA" id="ARBA00023306"/>
    </source>
</evidence>
<keyword evidence="4" id="KW-0158">Chromosome</keyword>
<keyword evidence="15" id="KW-1185">Reference proteome</keyword>
<keyword evidence="9 10" id="KW-0131">Cell cycle</keyword>
<protein>
    <recommendedName>
        <fullName evidence="10">Condensin complex subunit 1</fullName>
    </recommendedName>
</protein>
<feature type="region of interest" description="Disordered" evidence="11">
    <location>
        <begin position="143"/>
        <end position="165"/>
    </location>
</feature>
<feature type="region of interest" description="Disordered" evidence="11">
    <location>
        <begin position="863"/>
        <end position="922"/>
    </location>
</feature>
<keyword evidence="6 10" id="KW-0498">Mitosis</keyword>
<evidence type="ECO:0000313" key="14">
    <source>
        <dbReference type="EMBL" id="AAW46375.1"/>
    </source>
</evidence>
<dbReference type="FunCoup" id="Q5K972">
    <property type="interactions" value="277"/>
</dbReference>
<feature type="compositionally biased region" description="Polar residues" evidence="11">
    <location>
        <begin position="541"/>
        <end position="550"/>
    </location>
</feature>
<evidence type="ECO:0000259" key="13">
    <source>
        <dbReference type="Pfam" id="PF12922"/>
    </source>
</evidence>
<dbReference type="InterPro" id="IPR007673">
    <property type="entry name" value="Condensin_cplx_su1"/>
</dbReference>
<comment type="subcellular location">
    <subcellularLocation>
        <location evidence="2">Chromosome</location>
    </subcellularLocation>
    <subcellularLocation>
        <location evidence="1">Nucleus</location>
    </subcellularLocation>
</comment>
<dbReference type="eggNOG" id="KOG0414">
    <property type="taxonomic scope" value="Eukaryota"/>
</dbReference>
<gene>
    <name evidence="14" type="ordered locus">CNK02970</name>
</gene>
<evidence type="ECO:0000256" key="5">
    <source>
        <dbReference type="ARBA" id="ARBA00022618"/>
    </source>
</evidence>
<keyword evidence="7 10" id="KW-0226">DNA condensation</keyword>
<dbReference type="Pfam" id="PF12922">
    <property type="entry name" value="Cnd1_N"/>
    <property type="match status" value="1"/>
</dbReference>
<dbReference type="OrthoDB" id="436262at2759"/>
<dbReference type="KEGG" id="cne:CNK02970"/>
<dbReference type="GO" id="GO:0005634">
    <property type="term" value="C:nucleus"/>
    <property type="evidence" value="ECO:0007669"/>
    <property type="project" value="UniProtKB-SubCell"/>
</dbReference>
<dbReference type="InterPro" id="IPR016024">
    <property type="entry name" value="ARM-type_fold"/>
</dbReference>
<feature type="domain" description="Condensin complex subunit 1 C-terminal" evidence="12">
    <location>
        <begin position="1078"/>
        <end position="1239"/>
    </location>
</feature>
<organism evidence="14 15">
    <name type="scientific">Cryptococcus deneoformans (strain JEC21 / ATCC MYA-565)</name>
    <name type="common">Cryptococcus neoformans var. neoformans serotype D</name>
    <dbReference type="NCBI Taxonomy" id="214684"/>
    <lineage>
        <taxon>Eukaryota</taxon>
        <taxon>Fungi</taxon>
        <taxon>Dikarya</taxon>
        <taxon>Basidiomycota</taxon>
        <taxon>Agaricomycotina</taxon>
        <taxon>Tremellomycetes</taxon>
        <taxon>Tremellales</taxon>
        <taxon>Cryptococcaceae</taxon>
        <taxon>Cryptococcus</taxon>
        <taxon>Cryptococcus neoformans species complex</taxon>
    </lineage>
</organism>
<dbReference type="GO" id="GO:0042393">
    <property type="term" value="F:histone binding"/>
    <property type="evidence" value="ECO:0000318"/>
    <property type="project" value="GO_Central"/>
</dbReference>
<name>Q5K972_CRYD1</name>
<dbReference type="STRING" id="214684.Q5K972"/>
<dbReference type="InterPro" id="IPR032682">
    <property type="entry name" value="Cnd1_C"/>
</dbReference>
<feature type="compositionally biased region" description="Polar residues" evidence="11">
    <location>
        <begin position="913"/>
        <end position="922"/>
    </location>
</feature>
<dbReference type="InterPro" id="IPR024324">
    <property type="entry name" value="Condensin_cplx_su1_N"/>
</dbReference>
<sequence length="1408" mass="159075">MAEFTLQEHLLALSDPPLYQISAELDIPSLRTSSIDSSLSSAIEEIAGDPESIVNSSPSTFDVFRSILKHADQPNVDSGILTKLLDVIVSGLSYHSSTVMAIVNGQGFGAEADMDAPMVHKQPLEMWAFLLQWFVNAAERGAGKTNDEPRQAMTGRGKKKTTKTAGGAGISTSFVFSDHLPLVLGTMHKTLRIPTSRLWRTSSEREAFISCFVKPAYQLAETEAYLKISEIRLGIFKVICLAVKFHQHAFGAQTSIMQNLTYFEHLSEPMAELLAILEKEFDFSQLGEEVLRDVAGKSFAHNDAKGPRSFSRFLVRLTELSPRMVQKQMPLLLAHLDSDAHPMRMAIVEIIGILIKDISSSDEGDEEQKTKQIQRFFELLMERFLDLNSWVRCKVLTTLIKLCDLPAKFPKQRHQITELTIRTLEDKTSSARRYAIQLLCKLLETHPFGALHGGTLNLQEWQERYEKVAEELKKVDAQELEMAKREVGVEDDDEEGEDDEEQKEDEEGTKFNKEKEDGDKEEDDEAQNESTPKPKKKKPRQSQLDLSAIQSEQASIDPNLITKLRLTKKYYGDALRFINQLESAIPTLCQLLVSTTKTEVLESMRFFRVAYEYDIASAEQGIKTMLHLIWTKDNNATAGEEGEGKGIRGSVIECYRSLYFDVVPDLSPKQQVNRITKNMIERTYGATLAELTSLEELMRTMMGENMVHTDVVNKLWQVYSTEQEIPKAQRQGAIIILGMLALAKKEVVTEKVDKLLKIGLGPLGMQDLVLAKYTCIALQRLSGSAKKVKGSLQDKTMRLPMDNPIFTKLQDIIEFSPKSPQWFSMAEQAVNTIYLLGEQPDRLCTKIIKDLTAKVFEAPEKEMEVEKEKEREEEKNGELENGKLDNGKQEITENGDVSVRADSEPETVDDGETSQTQSQLAPTNEEVALLKAQASSFRIAQMVFIVGHVALKHIVYLELVEREFKRRKDEKAKEKAAAKAAEKDQNDLDAVAGNAEDDIGDLISTMKEKELLYGDKSLLAVYGDLIAHICASPKKYKYPSLREAATLSLSKLMCVSSQFCEQHLPLLFKILETSKDPVVRSNIVIALGDIAVCFGNLIDDNSERLYQGLADTDLVVKKNTLMVLTHLILNGMIKVKGQLGEMAKCLEDPDQRISDLAKLFFTELSTKDNALYNNLQDVISHLSIGAHAVDEGTFERTMRFIFTFIEKEKQAESIVEKLCQRFRQATEERQWRDISYCLSLLPFKSERSVKKLIEGLPFYQDKLHEETVFRRFTEILAKARANKASNKPETELQEFERILNEHQAKGLEDQALEADVLRKAKAAKRRAAKRPPAATARTTRRKQVIEEDVEEDEEETPTVDEEEAEEEEAFAPRKKVTARKAPPRRGGRRKKVVESEDEDEEDEDEDDE</sequence>
<dbReference type="HOGENOM" id="CLU_001867_2_1_1"/>
<evidence type="ECO:0000313" key="15">
    <source>
        <dbReference type="Proteomes" id="UP000002149"/>
    </source>
</evidence>
<dbReference type="RefSeq" id="XP_567892.1">
    <property type="nucleotide sequence ID" value="XM_567892.2"/>
</dbReference>
<feature type="compositionally biased region" description="Acidic residues" evidence="11">
    <location>
        <begin position="1346"/>
        <end position="1369"/>
    </location>
</feature>
<accession>Q5K972</accession>
<dbReference type="Proteomes" id="UP000002149">
    <property type="component" value="Chromosome 11"/>
</dbReference>
<dbReference type="PANTHER" id="PTHR14222:SF2">
    <property type="entry name" value="CONDENSIN COMPLEX SUBUNIT 1"/>
    <property type="match status" value="1"/>
</dbReference>
<feature type="region of interest" description="Disordered" evidence="11">
    <location>
        <begin position="1323"/>
        <end position="1408"/>
    </location>
</feature>
<evidence type="ECO:0000256" key="10">
    <source>
        <dbReference type="PIRNR" id="PIRNR017127"/>
    </source>
</evidence>
<dbReference type="EMBL" id="AE017351">
    <property type="protein sequence ID" value="AAW46375.1"/>
    <property type="molecule type" value="Genomic_DNA"/>
</dbReference>
<dbReference type="GO" id="GO:0051301">
    <property type="term" value="P:cell division"/>
    <property type="evidence" value="ECO:0007669"/>
    <property type="project" value="UniProtKB-KW"/>
</dbReference>
<evidence type="ECO:0000256" key="8">
    <source>
        <dbReference type="ARBA" id="ARBA00023242"/>
    </source>
</evidence>
<proteinExistence type="inferred from homology"/>
<evidence type="ECO:0000256" key="7">
    <source>
        <dbReference type="ARBA" id="ARBA00023067"/>
    </source>
</evidence>
<feature type="compositionally biased region" description="Basic and acidic residues" evidence="11">
    <location>
        <begin position="508"/>
        <end position="518"/>
    </location>
</feature>
<dbReference type="SUPFAM" id="SSF48371">
    <property type="entry name" value="ARM repeat"/>
    <property type="match status" value="1"/>
</dbReference>
<evidence type="ECO:0000256" key="3">
    <source>
        <dbReference type="ARBA" id="ARBA00009606"/>
    </source>
</evidence>
<dbReference type="InterPro" id="IPR026971">
    <property type="entry name" value="CND1/NCAPD3"/>
</dbReference>
<keyword evidence="8" id="KW-0539">Nucleus</keyword>
<dbReference type="Pfam" id="PF12717">
    <property type="entry name" value="Cnd1"/>
    <property type="match status" value="1"/>
</dbReference>
<dbReference type="GO" id="GO:0010032">
    <property type="term" value="P:meiotic chromosome condensation"/>
    <property type="evidence" value="ECO:0000318"/>
    <property type="project" value="GO_Central"/>
</dbReference>
<dbReference type="InParanoid" id="Q5K972"/>
<feature type="domain" description="Condensin complex subunit 1 N-terminal" evidence="13">
    <location>
        <begin position="80"/>
        <end position="252"/>
    </location>
</feature>
<comment type="function">
    <text evidence="10">Regulatory subunit of the condensin complex, a complex required for conversion of interphase chromatin into mitotic-like condense chromosomes. The condensin complex probably introduces positive supercoils into relaxed DNA in the presence of type I topoisomerases and converts nicked DNA into positive knotted forms in the presence of type II topoisomerases.</text>
</comment>
<dbReference type="PIRSF" id="PIRSF017127">
    <property type="entry name" value="Condensin_D2"/>
    <property type="match status" value="1"/>
</dbReference>
<reference evidence="14 15" key="1">
    <citation type="journal article" date="2005" name="Science">
        <title>The genome of the basidiomycetous yeast and human pathogen Cryptococcus neoformans.</title>
        <authorList>
            <person name="Loftus B.J."/>
            <person name="Fung E."/>
            <person name="Roncaglia P."/>
            <person name="Rowley D."/>
            <person name="Amedeo P."/>
            <person name="Bruno D."/>
            <person name="Vamathevan J."/>
            <person name="Miranda M."/>
            <person name="Anderson I.J."/>
            <person name="Fraser J.A."/>
            <person name="Allen J.E."/>
            <person name="Bosdet I.E."/>
            <person name="Brent M.R."/>
            <person name="Chiu R."/>
            <person name="Doering T.L."/>
            <person name="Donlin M.J."/>
            <person name="D'Souza C.A."/>
            <person name="Fox D.S."/>
            <person name="Grinberg V."/>
            <person name="Fu J."/>
            <person name="Fukushima M."/>
            <person name="Haas B.J."/>
            <person name="Huang J.C."/>
            <person name="Janbon G."/>
            <person name="Jones S.J."/>
            <person name="Koo H.L."/>
            <person name="Krzywinski M.I."/>
            <person name="Kwon-Chung J.K."/>
            <person name="Lengeler K.B."/>
            <person name="Maiti R."/>
            <person name="Marra M.A."/>
            <person name="Marra R.E."/>
            <person name="Mathewson C.A."/>
            <person name="Mitchell T.G."/>
            <person name="Pertea M."/>
            <person name="Riggs F.R."/>
            <person name="Salzberg S.L."/>
            <person name="Schein J.E."/>
            <person name="Shvartsbeyn A."/>
            <person name="Shin H."/>
            <person name="Shumway M."/>
            <person name="Specht C.A."/>
            <person name="Suh B.B."/>
            <person name="Tenney A."/>
            <person name="Utterback T.R."/>
            <person name="Wickes B.L."/>
            <person name="Wortman J.R."/>
            <person name="Wye N.H."/>
            <person name="Kronstad J.W."/>
            <person name="Lodge J.K."/>
            <person name="Heitman J."/>
            <person name="Davis R.W."/>
            <person name="Fraser C.M."/>
            <person name="Hyman R.W."/>
        </authorList>
    </citation>
    <scope>NUCLEOTIDE SEQUENCE [LARGE SCALE GENOMIC DNA]</scope>
    <source>
        <strain evidence="15">JEC21 / ATCC MYA-565</strain>
    </source>
</reference>
<dbReference type="PaxDb" id="214684-Q5K972"/>
<feature type="region of interest" description="Disordered" evidence="11">
    <location>
        <begin position="483"/>
        <end position="550"/>
    </location>
</feature>
<dbReference type="Gene3D" id="1.25.10.10">
    <property type="entry name" value="Leucine-rich Repeat Variant"/>
    <property type="match status" value="2"/>
</dbReference>
<evidence type="ECO:0000256" key="2">
    <source>
        <dbReference type="ARBA" id="ARBA00004286"/>
    </source>
</evidence>
<dbReference type="OMA" id="DVIAKLW"/>
<dbReference type="GO" id="GO:0000779">
    <property type="term" value="C:condensed chromosome, centromeric region"/>
    <property type="evidence" value="ECO:0000318"/>
    <property type="project" value="GO_Central"/>
</dbReference>
<dbReference type="VEuPathDB" id="FungiDB:CNK02970"/>
<dbReference type="GO" id="GO:0000796">
    <property type="term" value="C:condensin complex"/>
    <property type="evidence" value="ECO:0000318"/>
    <property type="project" value="GO_Central"/>
</dbReference>